<organism evidence="1 2">
    <name type="scientific">Cetraspora pellucida</name>
    <dbReference type="NCBI Taxonomy" id="1433469"/>
    <lineage>
        <taxon>Eukaryota</taxon>
        <taxon>Fungi</taxon>
        <taxon>Fungi incertae sedis</taxon>
        <taxon>Mucoromycota</taxon>
        <taxon>Glomeromycotina</taxon>
        <taxon>Glomeromycetes</taxon>
        <taxon>Diversisporales</taxon>
        <taxon>Gigasporaceae</taxon>
        <taxon>Cetraspora</taxon>
    </lineage>
</organism>
<gene>
    <name evidence="1" type="ORF">SPELUC_LOCUS17809</name>
</gene>
<dbReference type="Proteomes" id="UP000789366">
    <property type="component" value="Unassembled WGS sequence"/>
</dbReference>
<dbReference type="EMBL" id="CAJVPW010076585">
    <property type="protein sequence ID" value="CAG8798080.1"/>
    <property type="molecule type" value="Genomic_DNA"/>
</dbReference>
<protein>
    <submittedName>
        <fullName evidence="1">12940_t:CDS:1</fullName>
    </submittedName>
</protein>
<reference evidence="1" key="1">
    <citation type="submission" date="2021-06" db="EMBL/GenBank/DDBJ databases">
        <authorList>
            <person name="Kallberg Y."/>
            <person name="Tangrot J."/>
            <person name="Rosling A."/>
        </authorList>
    </citation>
    <scope>NUCLEOTIDE SEQUENCE</scope>
    <source>
        <strain evidence="1">28 12/20/2015</strain>
    </source>
</reference>
<proteinExistence type="predicted"/>
<evidence type="ECO:0000313" key="2">
    <source>
        <dbReference type="Proteomes" id="UP000789366"/>
    </source>
</evidence>
<comment type="caution">
    <text evidence="1">The sequence shown here is derived from an EMBL/GenBank/DDBJ whole genome shotgun (WGS) entry which is preliminary data.</text>
</comment>
<name>A0ACA9RK93_9GLOM</name>
<feature type="non-terminal residue" evidence="1">
    <location>
        <position position="49"/>
    </location>
</feature>
<sequence length="49" mass="5760">IGQDEVKRQFLEADMTKPNFKSDNLAHTHVNKSIDLENLWEACDKWSEK</sequence>
<feature type="non-terminal residue" evidence="1">
    <location>
        <position position="1"/>
    </location>
</feature>
<evidence type="ECO:0000313" key="1">
    <source>
        <dbReference type="EMBL" id="CAG8798080.1"/>
    </source>
</evidence>
<accession>A0ACA9RK93</accession>
<keyword evidence="2" id="KW-1185">Reference proteome</keyword>